<evidence type="ECO:0000256" key="5">
    <source>
        <dbReference type="RuleBase" id="RU004381"/>
    </source>
</evidence>
<dbReference type="GO" id="GO:1990904">
    <property type="term" value="C:ribonucleoprotein complex"/>
    <property type="evidence" value="ECO:0007669"/>
    <property type="project" value="UniProtKB-KW"/>
</dbReference>
<dbReference type="HAMAP" id="MF_00545">
    <property type="entry name" value="Ribosomal_eS24"/>
    <property type="match status" value="1"/>
</dbReference>
<dbReference type="GeneID" id="92354304"/>
<evidence type="ECO:0000256" key="1">
    <source>
        <dbReference type="ARBA" id="ARBA00009680"/>
    </source>
</evidence>
<dbReference type="GO" id="GO:0003735">
    <property type="term" value="F:structural constituent of ribosome"/>
    <property type="evidence" value="ECO:0007669"/>
    <property type="project" value="InterPro"/>
</dbReference>
<dbReference type="PANTHER" id="PTHR10496">
    <property type="entry name" value="40S RIBOSOMAL PROTEIN S24"/>
    <property type="match status" value="1"/>
</dbReference>
<reference evidence="6" key="1">
    <citation type="submission" date="2024-03" db="EMBL/GenBank/DDBJ databases">
        <title>Complete genome sequence of Sulfurisphaera javensis strain KD-1.</title>
        <authorList>
            <person name="Sakai H."/>
            <person name="Nur N."/>
            <person name="Suwanto A."/>
            <person name="Kurosawa N."/>
        </authorList>
    </citation>
    <scope>NUCLEOTIDE SEQUENCE</scope>
    <source>
        <strain evidence="6">KD-1</strain>
    </source>
</reference>
<organism evidence="6">
    <name type="scientific">Sulfurisphaera javensis</name>
    <dbReference type="NCBI Taxonomy" id="2049879"/>
    <lineage>
        <taxon>Archaea</taxon>
        <taxon>Thermoproteota</taxon>
        <taxon>Thermoprotei</taxon>
        <taxon>Sulfolobales</taxon>
        <taxon>Sulfolobaceae</taxon>
        <taxon>Sulfurisphaera</taxon>
    </lineage>
</organism>
<dbReference type="Pfam" id="PF01282">
    <property type="entry name" value="Ribosomal_S24e"/>
    <property type="match status" value="1"/>
</dbReference>
<dbReference type="InterPro" id="IPR001976">
    <property type="entry name" value="Ribosomal_eS24"/>
</dbReference>
<dbReference type="Gene3D" id="3.30.70.3370">
    <property type="match status" value="1"/>
</dbReference>
<name>A0AAT9GRT5_9CREN</name>
<keyword evidence="3 4" id="KW-0687">Ribonucleoprotein</keyword>
<evidence type="ECO:0000313" key="6">
    <source>
        <dbReference type="EMBL" id="BFH73409.1"/>
    </source>
</evidence>
<dbReference type="EMBL" id="AP031322">
    <property type="protein sequence ID" value="BFH73409.1"/>
    <property type="molecule type" value="Genomic_DNA"/>
</dbReference>
<evidence type="ECO:0000256" key="2">
    <source>
        <dbReference type="ARBA" id="ARBA00022980"/>
    </source>
</evidence>
<dbReference type="InterPro" id="IPR012678">
    <property type="entry name" value="Ribosomal_uL23/eL15/eS24_sf"/>
</dbReference>
<protein>
    <recommendedName>
        <fullName evidence="4">Small ribosomal subunit protein eS24</fullName>
    </recommendedName>
</protein>
<dbReference type="GO" id="GO:0005840">
    <property type="term" value="C:ribosome"/>
    <property type="evidence" value="ECO:0007669"/>
    <property type="project" value="UniProtKB-KW"/>
</dbReference>
<sequence length="120" mass="13265">MSEVQQTKIKISDKAEGIVERDVKNNAIGRRELYIKVFHIGSGTVSRKDVIKAIASAFGAQEDLIVIKKIHTVYGAGISYVRANVYNDKKTLQEFEPQYLIGRDTGQKVKKGGKGAQKQG</sequence>
<comment type="similarity">
    <text evidence="1 4 5">Belongs to the eukaryotic ribosomal protein eS24 family.</text>
</comment>
<evidence type="ECO:0000256" key="4">
    <source>
        <dbReference type="HAMAP-Rule" id="MF_00545"/>
    </source>
</evidence>
<dbReference type="AlphaFoldDB" id="A0AAT9GRT5"/>
<dbReference type="RefSeq" id="WP_369611551.1">
    <property type="nucleotide sequence ID" value="NZ_AP031322.1"/>
</dbReference>
<dbReference type="PROSITE" id="PS00529">
    <property type="entry name" value="RIBOSOMAL_S24E"/>
    <property type="match status" value="1"/>
</dbReference>
<accession>A0AAT9GRT5</accession>
<proteinExistence type="inferred from homology"/>
<dbReference type="KEGG" id="sjv:SJAV_13530"/>
<evidence type="ECO:0000256" key="3">
    <source>
        <dbReference type="ARBA" id="ARBA00023274"/>
    </source>
</evidence>
<dbReference type="SUPFAM" id="SSF54189">
    <property type="entry name" value="Ribosomal proteins S24e, L23 and L15e"/>
    <property type="match status" value="1"/>
</dbReference>
<gene>
    <name evidence="4" type="primary">rps24e</name>
    <name evidence="6" type="ORF">SJAV_13530</name>
</gene>
<dbReference type="InterPro" id="IPR053709">
    <property type="entry name" value="eRP_eS24_sf"/>
</dbReference>
<dbReference type="GO" id="GO:0006412">
    <property type="term" value="P:translation"/>
    <property type="evidence" value="ECO:0007669"/>
    <property type="project" value="UniProtKB-UniRule"/>
</dbReference>
<dbReference type="InterPro" id="IPR018098">
    <property type="entry name" value="Ribosomal_eS24_CS"/>
</dbReference>
<keyword evidence="2 4" id="KW-0689">Ribosomal protein</keyword>